<dbReference type="Pfam" id="PF14062">
    <property type="entry name" value="DUF4253"/>
    <property type="match status" value="1"/>
</dbReference>
<accession>A0A8J3YFF9</accession>
<dbReference type="AlphaFoldDB" id="A0A8J3YFF9"/>
<gene>
    <name evidence="2" type="ORF">Val02_01640</name>
</gene>
<name>A0A8J3YFF9_9ACTN</name>
<evidence type="ECO:0000313" key="2">
    <source>
        <dbReference type="EMBL" id="GIJ43278.1"/>
    </source>
</evidence>
<dbReference type="InterPro" id="IPR025349">
    <property type="entry name" value="DUF4253"/>
</dbReference>
<feature type="domain" description="DUF4253" evidence="1">
    <location>
        <begin position="142"/>
        <end position="251"/>
    </location>
</feature>
<comment type="caution">
    <text evidence="2">The sequence shown here is derived from an EMBL/GenBank/DDBJ whole genome shotgun (WGS) entry which is preliminary data.</text>
</comment>
<keyword evidence="3" id="KW-1185">Reference proteome</keyword>
<dbReference type="RefSeq" id="WP_203896880.1">
    <property type="nucleotide sequence ID" value="NZ_BOPF01000002.1"/>
</dbReference>
<organism evidence="2 3">
    <name type="scientific">Virgisporangium aliadipatigenens</name>
    <dbReference type="NCBI Taxonomy" id="741659"/>
    <lineage>
        <taxon>Bacteria</taxon>
        <taxon>Bacillati</taxon>
        <taxon>Actinomycetota</taxon>
        <taxon>Actinomycetes</taxon>
        <taxon>Micromonosporales</taxon>
        <taxon>Micromonosporaceae</taxon>
        <taxon>Virgisporangium</taxon>
    </lineage>
</organism>
<reference evidence="2" key="1">
    <citation type="submission" date="2021-01" db="EMBL/GenBank/DDBJ databases">
        <title>Whole genome shotgun sequence of Virgisporangium aliadipatigenens NBRC 105644.</title>
        <authorList>
            <person name="Komaki H."/>
            <person name="Tamura T."/>
        </authorList>
    </citation>
    <scope>NUCLEOTIDE SEQUENCE</scope>
    <source>
        <strain evidence="2">NBRC 105644</strain>
    </source>
</reference>
<dbReference type="EMBL" id="BOPF01000002">
    <property type="protein sequence ID" value="GIJ43278.1"/>
    <property type="molecule type" value="Genomic_DNA"/>
</dbReference>
<evidence type="ECO:0000313" key="3">
    <source>
        <dbReference type="Proteomes" id="UP000619260"/>
    </source>
</evidence>
<protein>
    <recommendedName>
        <fullName evidence="1">DUF4253 domain-containing protein</fullName>
    </recommendedName>
</protein>
<evidence type="ECO:0000259" key="1">
    <source>
        <dbReference type="Pfam" id="PF14062"/>
    </source>
</evidence>
<proteinExistence type="predicted"/>
<dbReference type="Proteomes" id="UP000619260">
    <property type="component" value="Unassembled WGS sequence"/>
</dbReference>
<sequence>MHLDGLDLPPGKSTHPKLWLSTDPVPFALWARLRAVQPDTGLWPLLIAEDPHLDNDPWAEELRPGDPTDPARHDPAGLLAAWWHDHTRVDEDDMLSPDARRDVTAPFGAGWPGLAAAPPVGRDPEAHAAGYAARLLVEEPWRLALVPAGSGPEALVVAGWTGPANYTDTGEIAAVLRDWERRFGIRVLGAGAATLYVSVAEPPRDRAAALRVAAEHFAFCPDNVWQSASPYTLAAYADRLVDADGWRFWWD</sequence>